<name>A0A7Y7IUM9_9PROT</name>
<dbReference type="GO" id="GO:0006260">
    <property type="term" value="P:DNA replication"/>
    <property type="evidence" value="ECO:0007669"/>
    <property type="project" value="InterPro"/>
</dbReference>
<protein>
    <recommendedName>
        <fullName evidence="3">DNA primase</fullName>
    </recommendedName>
</protein>
<dbReference type="GO" id="GO:0008270">
    <property type="term" value="F:zinc ion binding"/>
    <property type="evidence" value="ECO:0007669"/>
    <property type="project" value="InterPro"/>
</dbReference>
<reference evidence="1 2" key="1">
    <citation type="submission" date="2020-06" db="EMBL/GenBank/DDBJ databases">
        <title>Description of novel acetic acid bacteria.</title>
        <authorList>
            <person name="Sombolestani A."/>
        </authorList>
    </citation>
    <scope>NUCLEOTIDE SEQUENCE [LARGE SCALE GENOMIC DNA]</scope>
    <source>
        <strain evidence="1 2">LMG 31431</strain>
    </source>
</reference>
<dbReference type="GO" id="GO:0003677">
    <property type="term" value="F:DNA binding"/>
    <property type="evidence" value="ECO:0007669"/>
    <property type="project" value="InterPro"/>
</dbReference>
<proteinExistence type="predicted"/>
<dbReference type="Gene3D" id="3.90.580.10">
    <property type="entry name" value="Zinc finger, CHC2-type domain"/>
    <property type="match status" value="1"/>
</dbReference>
<dbReference type="RefSeq" id="WP_176639419.1">
    <property type="nucleotide sequence ID" value="NZ_JABXXP010000060.1"/>
</dbReference>
<dbReference type="AlphaFoldDB" id="A0A7Y7IUM9"/>
<dbReference type="SUPFAM" id="SSF57783">
    <property type="entry name" value="Zinc beta-ribbon"/>
    <property type="match status" value="1"/>
</dbReference>
<dbReference type="Proteomes" id="UP000534870">
    <property type="component" value="Unassembled WGS sequence"/>
</dbReference>
<dbReference type="InterPro" id="IPR036977">
    <property type="entry name" value="DNA_primase_Znf_CHC2"/>
</dbReference>
<comment type="caution">
    <text evidence="1">The sequence shown here is derived from an EMBL/GenBank/DDBJ whole genome shotgun (WGS) entry which is preliminary data.</text>
</comment>
<dbReference type="EMBL" id="JABXXP010000060">
    <property type="protein sequence ID" value="NVN10654.1"/>
    <property type="molecule type" value="Genomic_DNA"/>
</dbReference>
<gene>
    <name evidence="1" type="ORF">HUK84_05750</name>
</gene>
<evidence type="ECO:0000313" key="2">
    <source>
        <dbReference type="Proteomes" id="UP000534870"/>
    </source>
</evidence>
<sequence length="100" mass="10793">MSAALFSRVNDAARPCLPAILARWLPDGKREGHEWVARNPRRGDQNPGSFKVNLTTGRWADFATSDRGGDPVSLAAYLFGMRQGDAAAKMASMLGIKCTA</sequence>
<accession>A0A7Y7IUM9</accession>
<evidence type="ECO:0000313" key="1">
    <source>
        <dbReference type="EMBL" id="NVN10654.1"/>
    </source>
</evidence>
<evidence type="ECO:0008006" key="3">
    <source>
        <dbReference type="Google" id="ProtNLM"/>
    </source>
</evidence>
<organism evidence="1 2">
    <name type="scientific">Nguyenibacter vanlangensis</name>
    <dbReference type="NCBI Taxonomy" id="1216886"/>
    <lineage>
        <taxon>Bacteria</taxon>
        <taxon>Pseudomonadati</taxon>
        <taxon>Pseudomonadota</taxon>
        <taxon>Alphaproteobacteria</taxon>
        <taxon>Acetobacterales</taxon>
        <taxon>Acetobacteraceae</taxon>
        <taxon>Nguyenibacter</taxon>
    </lineage>
</organism>